<proteinExistence type="predicted"/>
<accession>A0A081DE96</accession>
<dbReference type="Pfam" id="PF02719">
    <property type="entry name" value="Polysacc_synt_2"/>
    <property type="match status" value="1"/>
</dbReference>
<evidence type="ECO:0000259" key="1">
    <source>
        <dbReference type="Pfam" id="PF02719"/>
    </source>
</evidence>
<dbReference type="PANTHER" id="PTHR43318">
    <property type="entry name" value="UDP-N-ACETYLGLUCOSAMINE 4,6-DEHYDRATASE"/>
    <property type="match status" value="1"/>
</dbReference>
<gene>
    <name evidence="2" type="ORF">JCM19296_2847</name>
</gene>
<name>A0A081DE96_NONUL</name>
<reference evidence="2 3" key="1">
    <citation type="journal article" date="2014" name="Genome Announc.">
        <title>Draft Genome Sequences of Marine Flavobacterium Nonlabens Strains NR17, NR24, NR27, NR32, NR33, and Ara13.</title>
        <authorList>
            <person name="Nakanishi M."/>
            <person name="Meirelles P."/>
            <person name="Suzuki R."/>
            <person name="Takatani N."/>
            <person name="Mino S."/>
            <person name="Suda W."/>
            <person name="Oshima K."/>
            <person name="Hattori M."/>
            <person name="Ohkuma M."/>
            <person name="Hosokawa M."/>
            <person name="Miyashita K."/>
            <person name="Thompson F.L."/>
            <person name="Niwa A."/>
            <person name="Sawabe T."/>
            <person name="Sawabe T."/>
        </authorList>
    </citation>
    <scope>NUCLEOTIDE SEQUENCE [LARGE SCALE GENOMIC DNA]</scope>
    <source>
        <strain evidence="3">JCM19296</strain>
    </source>
</reference>
<organism evidence="2 3">
    <name type="scientific">Nonlabens ulvanivorans</name>
    <name type="common">Persicivirga ulvanivorans</name>
    <dbReference type="NCBI Taxonomy" id="906888"/>
    <lineage>
        <taxon>Bacteria</taxon>
        <taxon>Pseudomonadati</taxon>
        <taxon>Bacteroidota</taxon>
        <taxon>Flavobacteriia</taxon>
        <taxon>Flavobacteriales</taxon>
        <taxon>Flavobacteriaceae</taxon>
        <taxon>Nonlabens</taxon>
    </lineage>
</organism>
<dbReference type="PANTHER" id="PTHR43318:SF1">
    <property type="entry name" value="POLYSACCHARIDE BIOSYNTHESIS PROTEIN EPSC-RELATED"/>
    <property type="match status" value="1"/>
</dbReference>
<dbReference type="EMBL" id="BBLG01000007">
    <property type="protein sequence ID" value="GAK77242.1"/>
    <property type="molecule type" value="Genomic_DNA"/>
</dbReference>
<dbReference type="Proteomes" id="UP000028980">
    <property type="component" value="Unassembled WGS sequence"/>
</dbReference>
<dbReference type="InterPro" id="IPR051203">
    <property type="entry name" value="Polysaccharide_Synthase-Rel"/>
</dbReference>
<dbReference type="InterPro" id="IPR003869">
    <property type="entry name" value="Polysac_CapD-like"/>
</dbReference>
<sequence length="106" mass="12241">MIKLSGFVPYEQIDIKVIGLRPGEKLFEELLNDKAKTLQTHHKKIMRAKDQVLCMEEVNDFVIDIAAAAEQQNNTLVVKKLKELIPEFLSQNSIYEELDKDVKIRT</sequence>
<evidence type="ECO:0000313" key="3">
    <source>
        <dbReference type="Proteomes" id="UP000028980"/>
    </source>
</evidence>
<dbReference type="Gene3D" id="3.40.50.720">
    <property type="entry name" value="NAD(P)-binding Rossmann-like Domain"/>
    <property type="match status" value="1"/>
</dbReference>
<dbReference type="AlphaFoldDB" id="A0A081DE96"/>
<evidence type="ECO:0000313" key="2">
    <source>
        <dbReference type="EMBL" id="GAK77242.1"/>
    </source>
</evidence>
<feature type="domain" description="Polysaccharide biosynthesis protein CapD-like" evidence="1">
    <location>
        <begin position="1"/>
        <end position="49"/>
    </location>
</feature>
<comment type="caution">
    <text evidence="2">The sequence shown here is derived from an EMBL/GenBank/DDBJ whole genome shotgun (WGS) entry which is preliminary data.</text>
</comment>
<protein>
    <submittedName>
        <fullName evidence="2">UDP-N-acetylglucosamine 4,6-dehydratase</fullName>
    </submittedName>
</protein>